<dbReference type="Proteomes" id="UP001597062">
    <property type="component" value="Unassembled WGS sequence"/>
</dbReference>
<sequence>MNRIIEIIEKKEKEVKRTGSMWDWQEGYPESQWKILCELENGKFFEDEKNLLFYTTENEKIGFKAMPEYNQDKTDFITAKTSENIKYWSSDYQITKSLVEDGVFEITDRVGHYIKLRVEPMVKEVSTVTNDFKSVRLSSQELPLLYIALSKNLFNRPKKGQIYYESHSDRSCTLYLKADYHSELESSMLMAQYQGKFRQSNAEYEWNNLKNKIDEAQISDKENIKDLELYGVYDE</sequence>
<dbReference type="EMBL" id="JBHTJR010000058">
    <property type="protein sequence ID" value="MFD0994240.1"/>
    <property type="molecule type" value="Genomic_DNA"/>
</dbReference>
<evidence type="ECO:0000313" key="2">
    <source>
        <dbReference type="Proteomes" id="UP001597062"/>
    </source>
</evidence>
<evidence type="ECO:0000313" key="1">
    <source>
        <dbReference type="EMBL" id="MFD0994240.1"/>
    </source>
</evidence>
<dbReference type="RefSeq" id="WP_386109312.1">
    <property type="nucleotide sequence ID" value="NZ_JBHTJR010000058.1"/>
</dbReference>
<name>A0ABW3JVF6_9FLAO</name>
<keyword evidence="2" id="KW-1185">Reference proteome</keyword>
<proteinExistence type="predicted"/>
<protein>
    <submittedName>
        <fullName evidence="1">Uncharacterized protein</fullName>
    </submittedName>
</protein>
<comment type="caution">
    <text evidence="1">The sequence shown here is derived from an EMBL/GenBank/DDBJ whole genome shotgun (WGS) entry which is preliminary data.</text>
</comment>
<accession>A0ABW3JVF6</accession>
<reference evidence="2" key="1">
    <citation type="journal article" date="2019" name="Int. J. Syst. Evol. Microbiol.">
        <title>The Global Catalogue of Microorganisms (GCM) 10K type strain sequencing project: providing services to taxonomists for standard genome sequencing and annotation.</title>
        <authorList>
            <consortium name="The Broad Institute Genomics Platform"/>
            <consortium name="The Broad Institute Genome Sequencing Center for Infectious Disease"/>
            <person name="Wu L."/>
            <person name="Ma J."/>
        </authorList>
    </citation>
    <scope>NUCLEOTIDE SEQUENCE [LARGE SCALE GENOMIC DNA]</scope>
    <source>
        <strain evidence="2">CCUG 60527</strain>
    </source>
</reference>
<gene>
    <name evidence="1" type="ORF">ACFQ1U_13615</name>
</gene>
<organism evidence="1 2">
    <name type="scientific">Tenacibaculum geojense</name>
    <dbReference type="NCBI Taxonomy" id="915352"/>
    <lineage>
        <taxon>Bacteria</taxon>
        <taxon>Pseudomonadati</taxon>
        <taxon>Bacteroidota</taxon>
        <taxon>Flavobacteriia</taxon>
        <taxon>Flavobacteriales</taxon>
        <taxon>Flavobacteriaceae</taxon>
        <taxon>Tenacibaculum</taxon>
    </lineage>
</organism>